<organism evidence="2 3">
    <name type="scientific">Paracoccus gahaiensis</name>
    <dbReference type="NCBI Taxonomy" id="1706839"/>
    <lineage>
        <taxon>Bacteria</taxon>
        <taxon>Pseudomonadati</taxon>
        <taxon>Pseudomonadota</taxon>
        <taxon>Alphaproteobacteria</taxon>
        <taxon>Rhodobacterales</taxon>
        <taxon>Paracoccaceae</taxon>
        <taxon>Paracoccus</taxon>
    </lineage>
</organism>
<gene>
    <name evidence="2" type="ORF">FA743_10555</name>
</gene>
<feature type="compositionally biased region" description="Basic residues" evidence="1">
    <location>
        <begin position="28"/>
        <end position="43"/>
    </location>
</feature>
<feature type="region of interest" description="Disordered" evidence="1">
    <location>
        <begin position="216"/>
        <end position="242"/>
    </location>
</feature>
<evidence type="ECO:0000313" key="3">
    <source>
        <dbReference type="Proteomes" id="UP000309747"/>
    </source>
</evidence>
<dbReference type="Proteomes" id="UP000309747">
    <property type="component" value="Unassembled WGS sequence"/>
</dbReference>
<evidence type="ECO:0000313" key="2">
    <source>
        <dbReference type="EMBL" id="TJZ91537.1"/>
    </source>
</evidence>
<accession>A0A4U0R990</accession>
<protein>
    <submittedName>
        <fullName evidence="2">Uncharacterized protein</fullName>
    </submittedName>
</protein>
<feature type="region of interest" description="Disordered" evidence="1">
    <location>
        <begin position="94"/>
        <end position="161"/>
    </location>
</feature>
<dbReference type="AlphaFoldDB" id="A0A4U0R990"/>
<evidence type="ECO:0000256" key="1">
    <source>
        <dbReference type="SAM" id="MobiDB-lite"/>
    </source>
</evidence>
<comment type="caution">
    <text evidence="2">The sequence shown here is derived from an EMBL/GenBank/DDBJ whole genome shotgun (WGS) entry which is preliminary data.</text>
</comment>
<sequence length="242" mass="25723">MRPPYDAHPEMTEADRTSQTRFGPRPVPKAHKTASPYAHRKMVSSRIPPSGKVSPDGKQSWPEPSTTAKVVVWGGVALGVAGIAAAISMAVQSLSGDDDAPAPRRRADGARSNGPRPAAPRFAEMDEDDREAMRRRVRAQALEDNHRSAQARSKAGRGKANVAKDLTRTATDLSQGLNGVAQSLLAAFQSFRGVSHQATGIVGEFVAAADQLRAIMNGGAGPRPGATDTDPARPLRDEPPRR</sequence>
<name>A0A4U0R990_9RHOB</name>
<dbReference type="RefSeq" id="WP_136886073.1">
    <property type="nucleotide sequence ID" value="NZ_SUNI01000009.1"/>
</dbReference>
<reference evidence="2 3" key="1">
    <citation type="submission" date="2019-04" db="EMBL/GenBank/DDBJ databases">
        <authorList>
            <person name="Li J."/>
        </authorList>
    </citation>
    <scope>NUCLEOTIDE SEQUENCE [LARGE SCALE GENOMIC DNA]</scope>
    <source>
        <strain evidence="2 3">KCTC 42687</strain>
    </source>
</reference>
<keyword evidence="3" id="KW-1185">Reference proteome</keyword>
<dbReference type="OrthoDB" id="7772402at2"/>
<feature type="compositionally biased region" description="Basic and acidic residues" evidence="1">
    <location>
        <begin position="1"/>
        <end position="18"/>
    </location>
</feature>
<dbReference type="EMBL" id="SUNI01000009">
    <property type="protein sequence ID" value="TJZ91537.1"/>
    <property type="molecule type" value="Genomic_DNA"/>
</dbReference>
<feature type="region of interest" description="Disordered" evidence="1">
    <location>
        <begin position="1"/>
        <end position="64"/>
    </location>
</feature>
<feature type="compositionally biased region" description="Basic and acidic residues" evidence="1">
    <location>
        <begin position="230"/>
        <end position="242"/>
    </location>
</feature>
<proteinExistence type="predicted"/>